<dbReference type="InterPro" id="IPR032694">
    <property type="entry name" value="CopC/D"/>
</dbReference>
<feature type="domain" description="Copper resistance protein D" evidence="12">
    <location>
        <begin position="364"/>
        <end position="440"/>
    </location>
</feature>
<dbReference type="Pfam" id="PF05751">
    <property type="entry name" value="FixH"/>
    <property type="match status" value="1"/>
</dbReference>
<evidence type="ECO:0000256" key="7">
    <source>
        <dbReference type="ARBA" id="ARBA00023008"/>
    </source>
</evidence>
<dbReference type="RefSeq" id="WP_311672718.1">
    <property type="nucleotide sequence ID" value="NZ_JAVREQ010000006.1"/>
</dbReference>
<dbReference type="Proteomes" id="UP001183414">
    <property type="component" value="Unassembled WGS sequence"/>
</dbReference>
<dbReference type="SUPFAM" id="SSF81296">
    <property type="entry name" value="E set domains"/>
    <property type="match status" value="1"/>
</dbReference>
<keyword evidence="3 10" id="KW-0812">Transmembrane</keyword>
<comment type="subcellular location">
    <subcellularLocation>
        <location evidence="1">Cell membrane</location>
        <topology evidence="1">Multi-pass membrane protein</topology>
    </subcellularLocation>
</comment>
<keyword evidence="6 10" id="KW-1133">Transmembrane helix</keyword>
<feature type="transmembrane region" description="Helical" evidence="10">
    <location>
        <begin position="255"/>
        <end position="274"/>
    </location>
</feature>
<sequence>MPSTTAHRGRRRTATHGTLGVLAVLAALCAYLLGAAPPAAAHAVLTGSTPAAGAVVDAQPEDVVLTFSEAVQLSDDSVRVLAPDGSRADTGETRERSSASGGDARYATPLRDGLADGTYTVAWQVVSADSHPISGAFTFSVGAPSKTTVALPDQEAGGGAVGVLYDLARSIAYAGLLLLVGGAGFVLACWPQGTRVRAVQRLVTGGWVAVTAATLAMLLLRTPYTGSGRLVDAFDLGGLADVVGTRTGTALVSRLLLLAAAALFTAVLFGTYARTAADGDPGNDGEGDPARRRDLVIGLSLGGGVVSTGLAVTWAASEHASSGIQTAVAMPVDVVHLLAAAAWLGGLATLAVALRSGTGAVPATAARRFSRIAPAGVLVLALTGTYQSWRQVGSWSALTGTDYGRLLLLKLALIVLLLVAAYGSRRWVTRLTAPDRTTAPAAGSHRAQPDPSVSSAARTGANSAVHPAPAGTSGAARATAASSPTGTGAPGADPARAAQLARQRAAVEAARRRRARDADPDRRGLRRTVLVETGLAVAVLAATTLLTGTEPARTAQAADTGAGPSATAPAGPRELTVPFDTGGPRGKGKAKVTLDPGGTGRNTLDLRLTDASGKPLDVPEVRVSFTLPAQEIGPLRVAPREDRPGRWRTTGLRLPVPGAWEMALTVRTSDIDQITETRTVRIG</sequence>
<proteinExistence type="predicted"/>
<evidence type="ECO:0000256" key="6">
    <source>
        <dbReference type="ARBA" id="ARBA00022989"/>
    </source>
</evidence>
<evidence type="ECO:0000256" key="5">
    <source>
        <dbReference type="ARBA" id="ARBA00022729"/>
    </source>
</evidence>
<evidence type="ECO:0000256" key="9">
    <source>
        <dbReference type="SAM" id="MobiDB-lite"/>
    </source>
</evidence>
<feature type="transmembrane region" description="Helical" evidence="10">
    <location>
        <begin position="171"/>
        <end position="190"/>
    </location>
</feature>
<keyword evidence="5" id="KW-0732">Signal</keyword>
<name>A0ABU2NPH3_9ACTN</name>
<evidence type="ECO:0000256" key="1">
    <source>
        <dbReference type="ARBA" id="ARBA00004651"/>
    </source>
</evidence>
<reference evidence="14" key="1">
    <citation type="submission" date="2023-07" db="EMBL/GenBank/DDBJ databases">
        <title>30 novel species of actinomycetes from the DSMZ collection.</title>
        <authorList>
            <person name="Nouioui I."/>
        </authorList>
    </citation>
    <scope>NUCLEOTIDE SEQUENCE [LARGE SCALE GENOMIC DNA]</scope>
    <source>
        <strain evidence="14">DSM 42041</strain>
    </source>
</reference>
<feature type="region of interest" description="Disordered" evidence="9">
    <location>
        <begin position="437"/>
        <end position="521"/>
    </location>
</feature>
<keyword evidence="2" id="KW-1003">Cell membrane</keyword>
<feature type="compositionally biased region" description="Polar residues" evidence="9">
    <location>
        <begin position="451"/>
        <end position="462"/>
    </location>
</feature>
<dbReference type="EMBL" id="JAVREQ010000006">
    <property type="protein sequence ID" value="MDT0378884.1"/>
    <property type="molecule type" value="Genomic_DNA"/>
</dbReference>
<dbReference type="InterPro" id="IPR014756">
    <property type="entry name" value="Ig_E-set"/>
</dbReference>
<feature type="transmembrane region" description="Helical" evidence="10">
    <location>
        <begin position="202"/>
        <end position="220"/>
    </location>
</feature>
<keyword evidence="7" id="KW-0186">Copper</keyword>
<feature type="domain" description="CopC" evidence="11">
    <location>
        <begin position="42"/>
        <end position="141"/>
    </location>
</feature>
<comment type="caution">
    <text evidence="13">The sequence shown here is derived from an EMBL/GenBank/DDBJ whole genome shotgun (WGS) entry which is preliminary data.</text>
</comment>
<feature type="transmembrane region" description="Helical" evidence="10">
    <location>
        <begin position="369"/>
        <end position="386"/>
    </location>
</feature>
<evidence type="ECO:0000256" key="10">
    <source>
        <dbReference type="SAM" id="Phobius"/>
    </source>
</evidence>
<accession>A0ABU2NPH3</accession>
<dbReference type="Gene3D" id="2.60.40.1220">
    <property type="match status" value="1"/>
</dbReference>
<evidence type="ECO:0000313" key="14">
    <source>
        <dbReference type="Proteomes" id="UP001183414"/>
    </source>
</evidence>
<dbReference type="Pfam" id="PF05425">
    <property type="entry name" value="CopD"/>
    <property type="match status" value="1"/>
</dbReference>
<evidence type="ECO:0000256" key="3">
    <source>
        <dbReference type="ARBA" id="ARBA00022692"/>
    </source>
</evidence>
<dbReference type="InterPro" id="IPR014755">
    <property type="entry name" value="Cu-Rt/internalin_Ig-like"/>
</dbReference>
<evidence type="ECO:0000256" key="4">
    <source>
        <dbReference type="ARBA" id="ARBA00022723"/>
    </source>
</evidence>
<feature type="compositionally biased region" description="Low complexity" evidence="9">
    <location>
        <begin position="557"/>
        <end position="572"/>
    </location>
</feature>
<keyword evidence="4" id="KW-0479">Metal-binding</keyword>
<feature type="transmembrane region" description="Helical" evidence="10">
    <location>
        <begin position="336"/>
        <end position="357"/>
    </location>
</feature>
<dbReference type="PANTHER" id="PTHR34820">
    <property type="entry name" value="INNER MEMBRANE PROTEIN YEBZ"/>
    <property type="match status" value="1"/>
</dbReference>
<feature type="region of interest" description="Disordered" evidence="9">
    <location>
        <begin position="552"/>
        <end position="601"/>
    </location>
</feature>
<feature type="transmembrane region" description="Helical" evidence="10">
    <location>
        <begin position="295"/>
        <end position="316"/>
    </location>
</feature>
<evidence type="ECO:0000256" key="2">
    <source>
        <dbReference type="ARBA" id="ARBA00022475"/>
    </source>
</evidence>
<keyword evidence="14" id="KW-1185">Reference proteome</keyword>
<organism evidence="13 14">
    <name type="scientific">Streptomyces hazeniae</name>
    <dbReference type="NCBI Taxonomy" id="3075538"/>
    <lineage>
        <taxon>Bacteria</taxon>
        <taxon>Bacillati</taxon>
        <taxon>Actinomycetota</taxon>
        <taxon>Actinomycetes</taxon>
        <taxon>Kitasatosporales</taxon>
        <taxon>Streptomycetaceae</taxon>
        <taxon>Streptomyces</taxon>
    </lineage>
</organism>
<dbReference type="InterPro" id="IPR007348">
    <property type="entry name" value="CopC_dom"/>
</dbReference>
<dbReference type="PANTHER" id="PTHR34820:SF4">
    <property type="entry name" value="INNER MEMBRANE PROTEIN YEBZ"/>
    <property type="match status" value="1"/>
</dbReference>
<feature type="region of interest" description="Disordered" evidence="9">
    <location>
        <begin position="81"/>
        <end position="109"/>
    </location>
</feature>
<gene>
    <name evidence="13" type="ORF">RM572_08875</name>
</gene>
<evidence type="ECO:0000259" key="12">
    <source>
        <dbReference type="Pfam" id="PF05425"/>
    </source>
</evidence>
<dbReference type="InterPro" id="IPR008457">
    <property type="entry name" value="Cu-R_CopD_dom"/>
</dbReference>
<dbReference type="Pfam" id="PF04234">
    <property type="entry name" value="CopC"/>
    <property type="match status" value="1"/>
</dbReference>
<evidence type="ECO:0000259" key="11">
    <source>
        <dbReference type="Pfam" id="PF04234"/>
    </source>
</evidence>
<feature type="compositionally biased region" description="Low complexity" evidence="9">
    <location>
        <begin position="467"/>
        <end position="508"/>
    </location>
</feature>
<evidence type="ECO:0000313" key="13">
    <source>
        <dbReference type="EMBL" id="MDT0378884.1"/>
    </source>
</evidence>
<protein>
    <submittedName>
        <fullName evidence="13">FixH family protein</fullName>
    </submittedName>
</protein>
<feature type="compositionally biased region" description="Basic and acidic residues" evidence="9">
    <location>
        <begin position="86"/>
        <end position="97"/>
    </location>
</feature>
<dbReference type="InterPro" id="IPR008620">
    <property type="entry name" value="FixH"/>
</dbReference>
<feature type="transmembrane region" description="Helical" evidence="10">
    <location>
        <begin position="406"/>
        <end position="423"/>
    </location>
</feature>
<keyword evidence="8 10" id="KW-0472">Membrane</keyword>
<evidence type="ECO:0000256" key="8">
    <source>
        <dbReference type="ARBA" id="ARBA00023136"/>
    </source>
</evidence>